<keyword evidence="4 7" id="KW-0472">Membrane</keyword>
<sequence>MPLASATVTLSKFVGTISLGLLTGLSYNLTTTTLPPLLSLPAAQHAHTTFLHLRTLTSKHQLLLSTLSSTSLILAYILSPPRRRHPFLLWAPLCIALTYSKDIYANLKMRVGGGGRNNNGKGGEDGNGNGGGSESGEEDWEVEMENAASTGSLNGEVVREGMERWRGRQVLRGVGFAVAWGVSVVGLWGDGAVFD</sequence>
<feature type="region of interest" description="Disordered" evidence="6">
    <location>
        <begin position="114"/>
        <end position="140"/>
    </location>
</feature>
<keyword evidence="9" id="KW-1185">Reference proteome</keyword>
<keyword evidence="2 7" id="KW-0812">Transmembrane</keyword>
<feature type="compositionally biased region" description="Gly residues" evidence="6">
    <location>
        <begin position="114"/>
        <end position="134"/>
    </location>
</feature>
<dbReference type="PANTHER" id="PTHR37278:SF1">
    <property type="entry name" value="AUTOPHAGY-RELATED PROTEIN 33-RELATED"/>
    <property type="match status" value="1"/>
</dbReference>
<reference evidence="8" key="1">
    <citation type="submission" date="2023-03" db="EMBL/GenBank/DDBJ databases">
        <title>Complete genome of Cladonia borealis.</title>
        <authorList>
            <person name="Park H."/>
        </authorList>
    </citation>
    <scope>NUCLEOTIDE SEQUENCE</scope>
    <source>
        <strain evidence="8">ANT050790</strain>
    </source>
</reference>
<comment type="similarity">
    <text evidence="5">Belongs to the ATG33 family.</text>
</comment>
<evidence type="ECO:0000256" key="3">
    <source>
        <dbReference type="ARBA" id="ARBA00022989"/>
    </source>
</evidence>
<comment type="subcellular location">
    <subcellularLocation>
        <location evidence="1">Membrane</location>
        <topology evidence="1">Multi-pass membrane protein</topology>
    </subcellularLocation>
</comment>
<feature type="transmembrane region" description="Helical" evidence="7">
    <location>
        <begin position="170"/>
        <end position="189"/>
    </location>
</feature>
<proteinExistence type="inferred from homology"/>
<evidence type="ECO:0000313" key="8">
    <source>
        <dbReference type="EMBL" id="KAK0513344.1"/>
    </source>
</evidence>
<protein>
    <submittedName>
        <fullName evidence="8">Uncharacterized protein</fullName>
    </submittedName>
</protein>
<dbReference type="GO" id="GO:0005741">
    <property type="term" value="C:mitochondrial outer membrane"/>
    <property type="evidence" value="ECO:0007669"/>
    <property type="project" value="TreeGrafter"/>
</dbReference>
<name>A0AA39V607_9LECA</name>
<evidence type="ECO:0000256" key="1">
    <source>
        <dbReference type="ARBA" id="ARBA00004141"/>
    </source>
</evidence>
<dbReference type="EMBL" id="JAFEKC020000008">
    <property type="protein sequence ID" value="KAK0513344.1"/>
    <property type="molecule type" value="Genomic_DNA"/>
</dbReference>
<dbReference type="InterPro" id="IPR051668">
    <property type="entry name" value="ATG33"/>
</dbReference>
<comment type="caution">
    <text evidence="8">The sequence shown here is derived from an EMBL/GenBank/DDBJ whole genome shotgun (WGS) entry which is preliminary data.</text>
</comment>
<organism evidence="8 9">
    <name type="scientific">Cladonia borealis</name>
    <dbReference type="NCBI Taxonomy" id="184061"/>
    <lineage>
        <taxon>Eukaryota</taxon>
        <taxon>Fungi</taxon>
        <taxon>Dikarya</taxon>
        <taxon>Ascomycota</taxon>
        <taxon>Pezizomycotina</taxon>
        <taxon>Lecanoromycetes</taxon>
        <taxon>OSLEUM clade</taxon>
        <taxon>Lecanoromycetidae</taxon>
        <taxon>Lecanorales</taxon>
        <taxon>Lecanorineae</taxon>
        <taxon>Cladoniaceae</taxon>
        <taxon>Cladonia</taxon>
    </lineage>
</organism>
<evidence type="ECO:0000256" key="4">
    <source>
        <dbReference type="ARBA" id="ARBA00023136"/>
    </source>
</evidence>
<dbReference type="AlphaFoldDB" id="A0AA39V607"/>
<feature type="transmembrane region" description="Helical" evidence="7">
    <location>
        <begin position="60"/>
        <end position="78"/>
    </location>
</feature>
<evidence type="ECO:0000256" key="2">
    <source>
        <dbReference type="ARBA" id="ARBA00022692"/>
    </source>
</evidence>
<gene>
    <name evidence="8" type="ORF">JMJ35_004330</name>
</gene>
<accession>A0AA39V607</accession>
<evidence type="ECO:0000256" key="7">
    <source>
        <dbReference type="SAM" id="Phobius"/>
    </source>
</evidence>
<dbReference type="Proteomes" id="UP001166286">
    <property type="component" value="Unassembled WGS sequence"/>
</dbReference>
<evidence type="ECO:0000313" key="9">
    <source>
        <dbReference type="Proteomes" id="UP001166286"/>
    </source>
</evidence>
<keyword evidence="3 7" id="KW-1133">Transmembrane helix</keyword>
<dbReference type="PANTHER" id="PTHR37278">
    <property type="entry name" value="AUTOPHAGY-RELATED PROTEIN 33-RELATED"/>
    <property type="match status" value="1"/>
</dbReference>
<dbReference type="GO" id="GO:0000422">
    <property type="term" value="P:autophagy of mitochondrion"/>
    <property type="evidence" value="ECO:0007669"/>
    <property type="project" value="TreeGrafter"/>
</dbReference>
<dbReference type="GO" id="GO:0016236">
    <property type="term" value="P:macroautophagy"/>
    <property type="evidence" value="ECO:0007669"/>
    <property type="project" value="TreeGrafter"/>
</dbReference>
<evidence type="ECO:0000256" key="5">
    <source>
        <dbReference type="ARBA" id="ARBA00038013"/>
    </source>
</evidence>
<evidence type="ECO:0000256" key="6">
    <source>
        <dbReference type="SAM" id="MobiDB-lite"/>
    </source>
</evidence>